<dbReference type="Pfam" id="PF10756">
    <property type="entry name" value="bPH_6"/>
    <property type="match status" value="1"/>
</dbReference>
<evidence type="ECO:0000313" key="4">
    <source>
        <dbReference type="Proteomes" id="UP000652013"/>
    </source>
</evidence>
<feature type="transmembrane region" description="Helical" evidence="1">
    <location>
        <begin position="12"/>
        <end position="31"/>
    </location>
</feature>
<keyword evidence="4" id="KW-1185">Reference proteome</keyword>
<evidence type="ECO:0000313" key="3">
    <source>
        <dbReference type="EMBL" id="GIJ05039.1"/>
    </source>
</evidence>
<gene>
    <name evidence="3" type="ORF">Sya03_43910</name>
</gene>
<proteinExistence type="predicted"/>
<dbReference type="Proteomes" id="UP000652013">
    <property type="component" value="Unassembled WGS sequence"/>
</dbReference>
<protein>
    <recommendedName>
        <fullName evidence="2">Low molecular weight protein antigen 6 PH domain-containing protein</fullName>
    </recommendedName>
</protein>
<name>A0A8J4DLA3_9ACTN</name>
<sequence>MAPVELRPRKIRYVCWVAAAAIVALFTFISFGLTGPTGGGFGQFRPGDQGAMIGLGVLGGLAVLVFTRPRVWADAQGIRVRNVVGGYQLPWAVVRGVRFDRHSPWAMLELADDETVPVHALQATDKQYAVDGVRALRELHRASVDAA</sequence>
<feature type="transmembrane region" description="Helical" evidence="1">
    <location>
        <begin position="51"/>
        <end position="71"/>
    </location>
</feature>
<reference evidence="3" key="1">
    <citation type="submission" date="2021-01" db="EMBL/GenBank/DDBJ databases">
        <title>Whole genome shotgun sequence of Spirilliplanes yamanashiensis NBRC 15828.</title>
        <authorList>
            <person name="Komaki H."/>
            <person name="Tamura T."/>
        </authorList>
    </citation>
    <scope>NUCLEOTIDE SEQUENCE</scope>
    <source>
        <strain evidence="3">NBRC 15828</strain>
    </source>
</reference>
<keyword evidence="1" id="KW-1133">Transmembrane helix</keyword>
<keyword evidence="1" id="KW-0812">Transmembrane</keyword>
<keyword evidence="1" id="KW-0472">Membrane</keyword>
<feature type="domain" description="Low molecular weight protein antigen 6 PH" evidence="2">
    <location>
        <begin position="68"/>
        <end position="138"/>
    </location>
</feature>
<organism evidence="3 4">
    <name type="scientific">Spirilliplanes yamanashiensis</name>
    <dbReference type="NCBI Taxonomy" id="42233"/>
    <lineage>
        <taxon>Bacteria</taxon>
        <taxon>Bacillati</taxon>
        <taxon>Actinomycetota</taxon>
        <taxon>Actinomycetes</taxon>
        <taxon>Micromonosporales</taxon>
        <taxon>Micromonosporaceae</taxon>
        <taxon>Spirilliplanes</taxon>
    </lineage>
</organism>
<evidence type="ECO:0000256" key="1">
    <source>
        <dbReference type="SAM" id="Phobius"/>
    </source>
</evidence>
<dbReference type="InterPro" id="IPR019692">
    <property type="entry name" value="CFP-6_PH"/>
</dbReference>
<dbReference type="AlphaFoldDB" id="A0A8J4DLA3"/>
<evidence type="ECO:0000259" key="2">
    <source>
        <dbReference type="Pfam" id="PF10756"/>
    </source>
</evidence>
<dbReference type="EMBL" id="BOOY01000031">
    <property type="protein sequence ID" value="GIJ05039.1"/>
    <property type="molecule type" value="Genomic_DNA"/>
</dbReference>
<dbReference type="RefSeq" id="WP_203940265.1">
    <property type="nucleotide sequence ID" value="NZ_BAAAGJ010000011.1"/>
</dbReference>
<comment type="caution">
    <text evidence="3">The sequence shown here is derived from an EMBL/GenBank/DDBJ whole genome shotgun (WGS) entry which is preliminary data.</text>
</comment>
<accession>A0A8J4DLA3</accession>